<protein>
    <submittedName>
        <fullName evidence="1">Uncharacterized protein</fullName>
    </submittedName>
</protein>
<reference evidence="1 2" key="1">
    <citation type="journal article" date="2019" name="Genome Biol. Evol.">
        <title>Insights into the evolution of the New World diploid cottons (Gossypium, subgenus Houzingenia) based on genome sequencing.</title>
        <authorList>
            <person name="Grover C.E."/>
            <person name="Arick M.A. 2nd"/>
            <person name="Thrash A."/>
            <person name="Conover J.L."/>
            <person name="Sanders W.S."/>
            <person name="Peterson D.G."/>
            <person name="Frelichowski J.E."/>
            <person name="Scheffler J.A."/>
            <person name="Scheffler B.E."/>
            <person name="Wendel J.F."/>
        </authorList>
    </citation>
    <scope>NUCLEOTIDE SEQUENCE [LARGE SCALE GENOMIC DNA]</scope>
    <source>
        <strain evidence="1">5</strain>
        <tissue evidence="1">Leaf</tissue>
    </source>
</reference>
<evidence type="ECO:0000313" key="1">
    <source>
        <dbReference type="EMBL" id="MBA0732545.1"/>
    </source>
</evidence>
<name>A0A7J9B8A0_GOSGO</name>
<accession>A0A7J9B8A0</accession>
<dbReference type="EMBL" id="JABEZY010000001">
    <property type="protein sequence ID" value="MBA0732545.1"/>
    <property type="molecule type" value="Genomic_DNA"/>
</dbReference>
<dbReference type="AlphaFoldDB" id="A0A7J9B8A0"/>
<proteinExistence type="predicted"/>
<sequence>MEEAKYIDTMKIDELIRCLQTFEKNLEKTKNSKSKVVATPKKKNKKKGVVIIDESPMEKNKGIQCHKCQRYGHSQIDNYVAFTSVAIDSDNCSDIIAESIEDFMDT</sequence>
<evidence type="ECO:0000313" key="2">
    <source>
        <dbReference type="Proteomes" id="UP000593579"/>
    </source>
</evidence>
<comment type="caution">
    <text evidence="1">The sequence shown here is derived from an EMBL/GenBank/DDBJ whole genome shotgun (WGS) entry which is preliminary data.</text>
</comment>
<organism evidence="1 2">
    <name type="scientific">Gossypium gossypioides</name>
    <name type="common">Mexican cotton</name>
    <name type="synonym">Selera gossypioides</name>
    <dbReference type="NCBI Taxonomy" id="34282"/>
    <lineage>
        <taxon>Eukaryota</taxon>
        <taxon>Viridiplantae</taxon>
        <taxon>Streptophyta</taxon>
        <taxon>Embryophyta</taxon>
        <taxon>Tracheophyta</taxon>
        <taxon>Spermatophyta</taxon>
        <taxon>Magnoliopsida</taxon>
        <taxon>eudicotyledons</taxon>
        <taxon>Gunneridae</taxon>
        <taxon>Pentapetalae</taxon>
        <taxon>rosids</taxon>
        <taxon>malvids</taxon>
        <taxon>Malvales</taxon>
        <taxon>Malvaceae</taxon>
        <taxon>Malvoideae</taxon>
        <taxon>Gossypium</taxon>
    </lineage>
</organism>
<keyword evidence="2" id="KW-1185">Reference proteome</keyword>
<gene>
    <name evidence="1" type="ORF">Gogos_016627</name>
</gene>
<dbReference type="Proteomes" id="UP000593579">
    <property type="component" value="Unassembled WGS sequence"/>
</dbReference>